<evidence type="ECO:0000313" key="2">
    <source>
        <dbReference type="Proteomes" id="UP001197770"/>
    </source>
</evidence>
<name>A0ABS8GN44_9FLAO</name>
<gene>
    <name evidence="1" type="ORF">LLW17_01300</name>
</gene>
<dbReference type="Proteomes" id="UP001197770">
    <property type="component" value="Unassembled WGS sequence"/>
</dbReference>
<comment type="caution">
    <text evidence="1">The sequence shown here is derived from an EMBL/GenBank/DDBJ whole genome shotgun (WGS) entry which is preliminary data.</text>
</comment>
<proteinExistence type="predicted"/>
<evidence type="ECO:0000313" key="1">
    <source>
        <dbReference type="EMBL" id="MCC4211340.1"/>
    </source>
</evidence>
<protein>
    <submittedName>
        <fullName evidence="1">Uncharacterized protein</fullName>
    </submittedName>
</protein>
<accession>A0ABS8GN44</accession>
<dbReference type="RefSeq" id="WP_228228461.1">
    <property type="nucleotide sequence ID" value="NZ_JAJGMW010000002.1"/>
</dbReference>
<keyword evidence="2" id="KW-1185">Reference proteome</keyword>
<dbReference type="EMBL" id="JAJGMW010000002">
    <property type="protein sequence ID" value="MCC4211340.1"/>
    <property type="molecule type" value="Genomic_DNA"/>
</dbReference>
<sequence>MAKTSLANIKNWFLTGLKPTQTQFWSVFDSFRHKDEKIPQGDVDQLAETLDAKAEKQAFETHLNDAQAHNSLFNAKVDKIAGKGLSTEDLTSELLALIQSALQRVDVQDLPDSPETELPASANQVRLLNVAVTNILNLLNSDDVTLDELQEVVDFIKANREDLQNLAIPNIAGLVDALAAKVDVVAGKALSTNDFTDAYKAQLDNPPVTYERVQDFSSNATIVGAIDGVNTIYDSSQNFEPGTMEIMLNGVDLSIDDDYTETGPNEVTFVEAPETGDKIIFRYQKLIA</sequence>
<reference evidence="1 2" key="1">
    <citation type="submission" date="2021-11" db="EMBL/GenBank/DDBJ databases">
        <title>Seasonal and diel survey of microbial diversity of the Tyrrhenian coast.</title>
        <authorList>
            <person name="Gattoni G."/>
            <person name="Corral P."/>
        </authorList>
    </citation>
    <scope>NUCLEOTIDE SEQUENCE [LARGE SCALE GENOMIC DNA]</scope>
    <source>
        <strain evidence="1 2">Mr9</strain>
    </source>
</reference>
<organism evidence="1 2">
    <name type="scientific">Leeuwenhoekiella parthenopeia</name>
    <dbReference type="NCBI Taxonomy" id="2890320"/>
    <lineage>
        <taxon>Bacteria</taxon>
        <taxon>Pseudomonadati</taxon>
        <taxon>Bacteroidota</taxon>
        <taxon>Flavobacteriia</taxon>
        <taxon>Flavobacteriales</taxon>
        <taxon>Flavobacteriaceae</taxon>
        <taxon>Leeuwenhoekiella</taxon>
    </lineage>
</organism>